<dbReference type="AlphaFoldDB" id="A0A853CV80"/>
<dbReference type="EMBL" id="JACCFL010000001">
    <property type="protein sequence ID" value="NYJ22720.1"/>
    <property type="molecule type" value="Genomic_DNA"/>
</dbReference>
<comment type="caution">
    <text evidence="1">The sequence shown here is derived from an EMBL/GenBank/DDBJ whole genome shotgun (WGS) entry which is preliminary data.</text>
</comment>
<dbReference type="InterPro" id="IPR015797">
    <property type="entry name" value="NUDIX_hydrolase-like_dom_sf"/>
</dbReference>
<reference evidence="1 2" key="1">
    <citation type="submission" date="2020-07" db="EMBL/GenBank/DDBJ databases">
        <title>Sequencing the genomes of 1000 actinobacteria strains.</title>
        <authorList>
            <person name="Klenk H.-P."/>
        </authorList>
    </citation>
    <scope>NUCLEOTIDE SEQUENCE [LARGE SCALE GENOMIC DNA]</scope>
    <source>
        <strain evidence="1 2">DSM 15165</strain>
    </source>
</reference>
<gene>
    <name evidence="1" type="ORF">HNR13_001007</name>
</gene>
<dbReference type="SUPFAM" id="SSF55811">
    <property type="entry name" value="Nudix"/>
    <property type="match status" value="1"/>
</dbReference>
<sequence length="78" mass="8657">MTPELGAILGVYGGPLLETVYPNGDRVAYITTAFECRLPNTALTLESAELLETGWFTRSDVDGLVRHEWIDTVLDDTR</sequence>
<evidence type="ECO:0008006" key="3">
    <source>
        <dbReference type="Google" id="ProtNLM"/>
    </source>
</evidence>
<evidence type="ECO:0000313" key="2">
    <source>
        <dbReference type="Proteomes" id="UP000578352"/>
    </source>
</evidence>
<dbReference type="Proteomes" id="UP000578352">
    <property type="component" value="Unassembled WGS sequence"/>
</dbReference>
<proteinExistence type="predicted"/>
<dbReference type="Gene3D" id="3.90.79.10">
    <property type="entry name" value="Nucleoside Triphosphate Pyrophosphohydrolase"/>
    <property type="match status" value="1"/>
</dbReference>
<protein>
    <recommendedName>
        <fullName evidence="3">NUDIX hydrolase</fullName>
    </recommendedName>
</protein>
<organism evidence="1 2">
    <name type="scientific">Leifsonia shinshuensis</name>
    <dbReference type="NCBI Taxonomy" id="150026"/>
    <lineage>
        <taxon>Bacteria</taxon>
        <taxon>Bacillati</taxon>
        <taxon>Actinomycetota</taxon>
        <taxon>Actinomycetes</taxon>
        <taxon>Micrococcales</taxon>
        <taxon>Microbacteriaceae</taxon>
        <taxon>Leifsonia</taxon>
    </lineage>
</organism>
<evidence type="ECO:0000313" key="1">
    <source>
        <dbReference type="EMBL" id="NYJ22720.1"/>
    </source>
</evidence>
<name>A0A853CV80_9MICO</name>
<accession>A0A853CV80</accession>